<dbReference type="RefSeq" id="WP_118148444.1">
    <property type="nucleotide sequence ID" value="NZ_DAWDTH010000025.1"/>
</dbReference>
<gene>
    <name evidence="2" type="ORF">DW811_05205</name>
</gene>
<accession>A0A414DH13</accession>
<feature type="domain" description="GmrSD restriction endonucleases N-terminal" evidence="1">
    <location>
        <begin position="28"/>
        <end position="189"/>
    </location>
</feature>
<evidence type="ECO:0000313" key="2">
    <source>
        <dbReference type="EMBL" id="RHD09908.1"/>
    </source>
</evidence>
<dbReference type="PANTHER" id="PTHR39639:SF1">
    <property type="entry name" value="DUF262 DOMAIN-CONTAINING PROTEIN"/>
    <property type="match status" value="1"/>
</dbReference>
<dbReference type="Proteomes" id="UP000284794">
    <property type="component" value="Unassembled WGS sequence"/>
</dbReference>
<dbReference type="InterPro" id="IPR004919">
    <property type="entry name" value="GmrSD_N"/>
</dbReference>
<dbReference type="Pfam" id="PF03235">
    <property type="entry name" value="GmrSD_N"/>
    <property type="match status" value="1"/>
</dbReference>
<sequence length="365" mass="42833">MKNIRKQTYTLEQYLKDMKAEKIRTDQECQRLSGQWNPNMVNELIASVLTDDYIPPVILGEETTSNGITRQWIIDGLQRSSTLALFRYGNTKITKNLDEYMVTYQRKATDENGNIKRDEQGEIVWENVEVDIRNKTYEQLPEELKEIFNGYQMEVVIHQNCDTTEISKLVRKLNNCKPMNQAQKAFTYIDAFASEIREIAENRFFKDMYSCNNKDRINGTFERAIGDMVILCEYPSQYRKDTKVGFKWLNENATILDFENLNDLLTRLTESTEITSEIRELFNRKNGYIFVATFKAFTELGREDKEFGKFLHWLITEGKDTEINEKTWTELDIDRSTRDSGTVHGKLDYLTELVKQYFTEVKNAA</sequence>
<name>A0A414DH13_9FIRM</name>
<organism evidence="2 3">
    <name type="scientific">Lachnospira eligens</name>
    <dbReference type="NCBI Taxonomy" id="39485"/>
    <lineage>
        <taxon>Bacteria</taxon>
        <taxon>Bacillati</taxon>
        <taxon>Bacillota</taxon>
        <taxon>Clostridia</taxon>
        <taxon>Lachnospirales</taxon>
        <taxon>Lachnospiraceae</taxon>
        <taxon>Lachnospira</taxon>
    </lineage>
</organism>
<dbReference type="PANTHER" id="PTHR39639">
    <property type="entry name" value="CHROMOSOME 16, WHOLE GENOME SHOTGUN SEQUENCE"/>
    <property type="match status" value="1"/>
</dbReference>
<evidence type="ECO:0000313" key="3">
    <source>
        <dbReference type="Proteomes" id="UP000284794"/>
    </source>
</evidence>
<reference evidence="2 3" key="1">
    <citation type="submission" date="2018-08" db="EMBL/GenBank/DDBJ databases">
        <title>A genome reference for cultivated species of the human gut microbiota.</title>
        <authorList>
            <person name="Zou Y."/>
            <person name="Xue W."/>
            <person name="Luo G."/>
        </authorList>
    </citation>
    <scope>NUCLEOTIDE SEQUENCE [LARGE SCALE GENOMIC DNA]</scope>
    <source>
        <strain evidence="2 3">AM32-2AC</strain>
    </source>
</reference>
<dbReference type="EMBL" id="QSIS01000004">
    <property type="protein sequence ID" value="RHD09908.1"/>
    <property type="molecule type" value="Genomic_DNA"/>
</dbReference>
<comment type="caution">
    <text evidence="2">The sequence shown here is derived from an EMBL/GenBank/DDBJ whole genome shotgun (WGS) entry which is preliminary data.</text>
</comment>
<evidence type="ECO:0000259" key="1">
    <source>
        <dbReference type="Pfam" id="PF03235"/>
    </source>
</evidence>
<dbReference type="AlphaFoldDB" id="A0A414DH13"/>
<protein>
    <submittedName>
        <fullName evidence="2">DUF262 domain-containing protein</fullName>
    </submittedName>
</protein>
<proteinExistence type="predicted"/>